<dbReference type="AlphaFoldDB" id="A0A7U3SN34"/>
<keyword evidence="2" id="KW-1185">Reference proteome</keyword>
<reference evidence="1 2" key="1">
    <citation type="journal article" date="2018" name="PLoS Genet.">
        <title>Repeat elements organise 3D genome structure and mediate transcription in the filamentous fungus Epichloe festucae.</title>
        <authorList>
            <person name="Winter D.J."/>
            <person name="Ganley A.R.D."/>
            <person name="Young C.A."/>
            <person name="Liachko I."/>
            <person name="Schardl C.L."/>
            <person name="Dupont P.Y."/>
            <person name="Berry D."/>
            <person name="Ram A."/>
            <person name="Scott B."/>
            <person name="Cox M.P."/>
        </authorList>
    </citation>
    <scope>NUCLEOTIDE SEQUENCE [LARGE SCALE GENOMIC DNA]</scope>
    <source>
        <strain evidence="1 2">Fl1</strain>
    </source>
</reference>
<proteinExistence type="predicted"/>
<accession>A0A7U3SN34</accession>
<gene>
    <name evidence="1" type="ORF">C2857_000099</name>
</gene>
<organism evidence="1 2">
    <name type="scientific">Epichloe festucae (strain Fl1)</name>
    <dbReference type="NCBI Taxonomy" id="877507"/>
    <lineage>
        <taxon>Eukaryota</taxon>
        <taxon>Fungi</taxon>
        <taxon>Dikarya</taxon>
        <taxon>Ascomycota</taxon>
        <taxon>Pezizomycotina</taxon>
        <taxon>Sordariomycetes</taxon>
        <taxon>Hypocreomycetidae</taxon>
        <taxon>Hypocreales</taxon>
        <taxon>Clavicipitaceae</taxon>
        <taxon>Epichloe</taxon>
    </lineage>
</organism>
<protein>
    <recommendedName>
        <fullName evidence="3">Trichothecene 3-O-acetyltransferase</fullName>
    </recommendedName>
</protein>
<dbReference type="EMBL" id="CP031390">
    <property type="protein sequence ID" value="QPH15634.1"/>
    <property type="molecule type" value="Genomic_DNA"/>
</dbReference>
<dbReference type="OrthoDB" id="1862401at2759"/>
<sequence>MCVVTEETRVGLSQPSYEKAIQLSTLDQHAVRIYSSFVLVFETEPCADPEDILVHLKTGLGGALTEFPEFAATVVPKAGSSRNELELQVGPESGALFRAVDHSSGLSDSDECHDGLRGVTYEQLESNNFPLTHLPKDLFFTQHAKPDDDSPDGIPVLLVQANIIDGGLLVGVAWHHSVCDARGMNTLVNAWAKATNASCTYGSIDEVDVAAEEDESEARLKLSYGTTGATIRDFTDYVDDASIRSPGPNSLHLLDRTYHTPANSEISMWYFAQESLQSLVSSVNGSSKSNEQQFTQVEALSALLWKHVSLARQIDVSFPGGSSLFTTRIDFRRRLSPPLPHEYIGNVNQPIPRSRVSIDDLCAPSSGQTLAGLAQRVRLAVAELDDKSVRKLIGYVDTLPSVTDLALEFDTCPGPDLAITDLSGLDVMQKDWGQLLGKVAHIRGFVRYRGFLAFLPADTKGGITALLQCETTALERLKSDQMFCQYAEYLY</sequence>
<dbReference type="Proteomes" id="UP000594364">
    <property type="component" value="Chromosome 6"/>
</dbReference>
<dbReference type="InterPro" id="IPR050317">
    <property type="entry name" value="Plant_Fungal_Acyltransferase"/>
</dbReference>
<dbReference type="GO" id="GO:0016747">
    <property type="term" value="F:acyltransferase activity, transferring groups other than amino-acyl groups"/>
    <property type="evidence" value="ECO:0007669"/>
    <property type="project" value="TreeGrafter"/>
</dbReference>
<name>A0A7U3SN34_EPIFF</name>
<evidence type="ECO:0000313" key="1">
    <source>
        <dbReference type="EMBL" id="QPH15634.1"/>
    </source>
</evidence>
<evidence type="ECO:0000313" key="2">
    <source>
        <dbReference type="Proteomes" id="UP000594364"/>
    </source>
</evidence>
<evidence type="ECO:0008006" key="3">
    <source>
        <dbReference type="Google" id="ProtNLM"/>
    </source>
</evidence>
<dbReference type="PANTHER" id="PTHR31642">
    <property type="entry name" value="TRICHOTHECENE 3-O-ACETYLTRANSFERASE"/>
    <property type="match status" value="1"/>
</dbReference>
<dbReference type="PANTHER" id="PTHR31642:SF315">
    <property type="entry name" value="ACYLTRANSFERASE EASC"/>
    <property type="match status" value="1"/>
</dbReference>
<dbReference type="InterPro" id="IPR023213">
    <property type="entry name" value="CAT-like_dom_sf"/>
</dbReference>
<dbReference type="Pfam" id="PF02458">
    <property type="entry name" value="Transferase"/>
    <property type="match status" value="1"/>
</dbReference>
<dbReference type="Gene3D" id="3.30.559.10">
    <property type="entry name" value="Chloramphenicol acetyltransferase-like domain"/>
    <property type="match status" value="2"/>
</dbReference>